<protein>
    <recommendedName>
        <fullName evidence="1">Reverse transcriptase domain-containing protein</fullName>
    </recommendedName>
</protein>
<organism evidence="2 3">
    <name type="scientific">Macrosiphum euphorbiae</name>
    <name type="common">potato aphid</name>
    <dbReference type="NCBI Taxonomy" id="13131"/>
    <lineage>
        <taxon>Eukaryota</taxon>
        <taxon>Metazoa</taxon>
        <taxon>Ecdysozoa</taxon>
        <taxon>Arthropoda</taxon>
        <taxon>Hexapoda</taxon>
        <taxon>Insecta</taxon>
        <taxon>Pterygota</taxon>
        <taxon>Neoptera</taxon>
        <taxon>Paraneoptera</taxon>
        <taxon>Hemiptera</taxon>
        <taxon>Sternorrhyncha</taxon>
        <taxon>Aphidomorpha</taxon>
        <taxon>Aphidoidea</taxon>
        <taxon>Aphididae</taxon>
        <taxon>Macrosiphini</taxon>
        <taxon>Macrosiphum</taxon>
    </lineage>
</organism>
<dbReference type="Proteomes" id="UP001160148">
    <property type="component" value="Unassembled WGS sequence"/>
</dbReference>
<proteinExistence type="predicted"/>
<keyword evidence="3" id="KW-1185">Reference proteome</keyword>
<dbReference type="AlphaFoldDB" id="A0AAV0W8M8"/>
<accession>A0AAV0W8M8</accession>
<dbReference type="GO" id="GO:0071897">
    <property type="term" value="P:DNA biosynthetic process"/>
    <property type="evidence" value="ECO:0007669"/>
    <property type="project" value="UniProtKB-ARBA"/>
</dbReference>
<dbReference type="Gene3D" id="3.30.70.270">
    <property type="match status" value="1"/>
</dbReference>
<dbReference type="InterPro" id="IPR000477">
    <property type="entry name" value="RT_dom"/>
</dbReference>
<feature type="domain" description="Reverse transcriptase" evidence="1">
    <location>
        <begin position="143"/>
        <end position="208"/>
    </location>
</feature>
<dbReference type="Gene3D" id="3.10.10.10">
    <property type="entry name" value="HIV Type 1 Reverse Transcriptase, subunit A, domain 1"/>
    <property type="match status" value="1"/>
</dbReference>
<dbReference type="Pfam" id="PF00078">
    <property type="entry name" value="RVT_1"/>
    <property type="match status" value="1"/>
</dbReference>
<dbReference type="SUPFAM" id="SSF56672">
    <property type="entry name" value="DNA/RNA polymerases"/>
    <property type="match status" value="1"/>
</dbReference>
<dbReference type="PANTHER" id="PTHR37984">
    <property type="entry name" value="PROTEIN CBG26694"/>
    <property type="match status" value="1"/>
</dbReference>
<gene>
    <name evidence="2" type="ORF">MEUPH1_LOCUS8498</name>
</gene>
<evidence type="ECO:0000313" key="3">
    <source>
        <dbReference type="Proteomes" id="UP001160148"/>
    </source>
</evidence>
<evidence type="ECO:0000259" key="1">
    <source>
        <dbReference type="Pfam" id="PF00078"/>
    </source>
</evidence>
<dbReference type="InterPro" id="IPR043502">
    <property type="entry name" value="DNA/RNA_pol_sf"/>
</dbReference>
<dbReference type="InterPro" id="IPR050951">
    <property type="entry name" value="Retrovirus_Pol_polyprotein"/>
</dbReference>
<evidence type="ECO:0000313" key="2">
    <source>
        <dbReference type="EMBL" id="CAI6352229.1"/>
    </source>
</evidence>
<dbReference type="EMBL" id="CARXXK010000001">
    <property type="protein sequence ID" value="CAI6352229.1"/>
    <property type="molecule type" value="Genomic_DNA"/>
</dbReference>
<dbReference type="PANTHER" id="PTHR37984:SF5">
    <property type="entry name" value="PROTEIN NYNRIN-LIKE"/>
    <property type="match status" value="1"/>
</dbReference>
<sequence length="243" mass="28897">MQEKKDSVEEISTEMKTNLKLSDKDYTNKDTTKQSINFNEHVDENNFEIKIDHLDLQEKTEILRLLEKYKSIFAKNKYDIGTVKEYEARIDLLLDKYCCKRPYRCTIEDKKEIEDQVSKLLEKKLIEESYSPFAAPVTLAFKKEENRRSRLCIDFRDLNKIVVPQAQPFPLIEDLMVKTRNCNYFTTLDINSAFWSIPLRIEDRKKNRLCNTRRSLPMDLPTIWPKDFTGNFSKNIKQHLKKV</sequence>
<comment type="caution">
    <text evidence="2">The sequence shown here is derived from an EMBL/GenBank/DDBJ whole genome shotgun (WGS) entry which is preliminary data.</text>
</comment>
<dbReference type="InterPro" id="IPR043128">
    <property type="entry name" value="Rev_trsase/Diguanyl_cyclase"/>
</dbReference>
<name>A0AAV0W8M8_9HEMI</name>
<reference evidence="2 3" key="1">
    <citation type="submission" date="2023-01" db="EMBL/GenBank/DDBJ databases">
        <authorList>
            <person name="Whitehead M."/>
        </authorList>
    </citation>
    <scope>NUCLEOTIDE SEQUENCE [LARGE SCALE GENOMIC DNA]</scope>
</reference>